<dbReference type="Pfam" id="PF07992">
    <property type="entry name" value="Pyr_redox_2"/>
    <property type="match status" value="1"/>
</dbReference>
<keyword evidence="3" id="KW-0560">Oxidoreductase</keyword>
<dbReference type="SUPFAM" id="SSF51206">
    <property type="entry name" value="cAMP-binding domain-like"/>
    <property type="match status" value="1"/>
</dbReference>
<dbReference type="PRINTS" id="PR00368">
    <property type="entry name" value="FADPNR"/>
</dbReference>
<evidence type="ECO:0000256" key="3">
    <source>
        <dbReference type="ARBA" id="ARBA00023002"/>
    </source>
</evidence>
<feature type="domain" description="Cyclic nucleotide-binding" evidence="5">
    <location>
        <begin position="24"/>
        <end position="144"/>
    </location>
</feature>
<dbReference type="PROSITE" id="PS50042">
    <property type="entry name" value="CNMP_BINDING_3"/>
    <property type="match status" value="1"/>
</dbReference>
<dbReference type="SMART" id="SM00100">
    <property type="entry name" value="cNMP"/>
    <property type="match status" value="1"/>
</dbReference>
<dbReference type="GO" id="GO:0016491">
    <property type="term" value="F:oxidoreductase activity"/>
    <property type="evidence" value="ECO:0007669"/>
    <property type="project" value="UniProtKB-KW"/>
</dbReference>
<dbReference type="Proteomes" id="UP000515873">
    <property type="component" value="Chromosome"/>
</dbReference>
<accession>A0A7G8Q0A2</accession>
<organism evidence="6 7">
    <name type="scientific">Dyella telluris</name>
    <dbReference type="NCBI Taxonomy" id="2763498"/>
    <lineage>
        <taxon>Bacteria</taxon>
        <taxon>Pseudomonadati</taxon>
        <taxon>Pseudomonadota</taxon>
        <taxon>Gammaproteobacteria</taxon>
        <taxon>Lysobacterales</taxon>
        <taxon>Rhodanobacteraceae</taxon>
        <taxon>Dyella</taxon>
    </lineage>
</organism>
<dbReference type="InterPro" id="IPR000595">
    <property type="entry name" value="cNMP-bd_dom"/>
</dbReference>
<dbReference type="PRINTS" id="PR00469">
    <property type="entry name" value="PNDRDTASEII"/>
</dbReference>
<dbReference type="InterPro" id="IPR023753">
    <property type="entry name" value="FAD/NAD-binding_dom"/>
</dbReference>
<dbReference type="PANTHER" id="PTHR48105">
    <property type="entry name" value="THIOREDOXIN REDUCTASE 1-RELATED-RELATED"/>
    <property type="match status" value="1"/>
</dbReference>
<protein>
    <submittedName>
        <fullName evidence="6">FAD-dependent oxidoreductase</fullName>
    </submittedName>
</protein>
<dbReference type="InterPro" id="IPR014710">
    <property type="entry name" value="RmlC-like_jellyroll"/>
</dbReference>
<name>A0A7G8Q0A2_9GAMM</name>
<evidence type="ECO:0000259" key="5">
    <source>
        <dbReference type="PROSITE" id="PS50042"/>
    </source>
</evidence>
<dbReference type="Pfam" id="PF00027">
    <property type="entry name" value="cNMP_binding"/>
    <property type="match status" value="1"/>
</dbReference>
<evidence type="ECO:0000256" key="2">
    <source>
        <dbReference type="ARBA" id="ARBA00022630"/>
    </source>
</evidence>
<reference evidence="6 7" key="1">
    <citation type="submission" date="2020-08" db="EMBL/GenBank/DDBJ databases">
        <title>Dyella sp. G9 isolated from forest soil.</title>
        <authorList>
            <person name="Fu J."/>
            <person name="Qiu L."/>
        </authorList>
    </citation>
    <scope>NUCLEOTIDE SEQUENCE [LARGE SCALE GENOMIC DNA]</scope>
    <source>
        <strain evidence="6 7">G9</strain>
    </source>
</reference>
<comment type="subcellular location">
    <subcellularLocation>
        <location evidence="1">Cytoplasm</location>
    </subcellularLocation>
</comment>
<dbReference type="GO" id="GO:0005737">
    <property type="term" value="C:cytoplasm"/>
    <property type="evidence" value="ECO:0007669"/>
    <property type="project" value="UniProtKB-SubCell"/>
</dbReference>
<dbReference type="AlphaFoldDB" id="A0A7G8Q0A2"/>
<keyword evidence="2" id="KW-0285">Flavoprotein</keyword>
<dbReference type="EMBL" id="CP060412">
    <property type="protein sequence ID" value="QNK00210.1"/>
    <property type="molecule type" value="Genomic_DNA"/>
</dbReference>
<dbReference type="RefSeq" id="WP_187055690.1">
    <property type="nucleotide sequence ID" value="NZ_CP060412.1"/>
</dbReference>
<dbReference type="Gene3D" id="3.50.50.60">
    <property type="entry name" value="FAD/NAD(P)-binding domain"/>
    <property type="match status" value="2"/>
</dbReference>
<proteinExistence type="predicted"/>
<keyword evidence="7" id="KW-1185">Reference proteome</keyword>
<dbReference type="InterPro" id="IPR018490">
    <property type="entry name" value="cNMP-bd_dom_sf"/>
</dbReference>
<evidence type="ECO:0000256" key="1">
    <source>
        <dbReference type="ARBA" id="ARBA00004496"/>
    </source>
</evidence>
<evidence type="ECO:0000313" key="7">
    <source>
        <dbReference type="Proteomes" id="UP000515873"/>
    </source>
</evidence>
<dbReference type="KEGG" id="dtl:H8F01_13920"/>
<evidence type="ECO:0000256" key="4">
    <source>
        <dbReference type="SAM" id="MobiDB-lite"/>
    </source>
</evidence>
<dbReference type="InterPro" id="IPR050097">
    <property type="entry name" value="Ferredoxin-NADP_redctase_2"/>
</dbReference>
<sequence length="558" mass="60087">MSEQSPAPEVVYDPTDPMNRKEQMFPRLDPSMVRRIAAYGQEEFVQAGTNLFERGQRGVDFFLVLDGLVEVFTPDKHGQIHIFTMYSARQFSGEMNMFNKRAVMASARTAMDSHVLRVRSDDFRRMVAAEADISEIIMRAFILRRVGLIRMGYGGVVLVGPGHSADTLRLERFLVRNGYPHRTIDTETDPEAGGFIECFQLTHQQLPVVICPEHCFLQNPTSAELADELGLTETIDPDHVYDVVVAGAGPAGLAAAVYAASEGLSTIVVEGIAPGGQAGTSSKIENYLGFPTGISGQALAGRAQAQAQKFGARLAISRQAAGIDCSVQPYRVFLDDGQSVQARAVIVATGARYRKLDVPGYTQFEGAGIHYACTAMEGQLCKDGEVVVVGGGNSAGQAAVFLSRIASHVHVLVRSSGLAATMSDYLVQRILLSSSITLHTHSEIVGLEGEGRLSQVTWQQRDTGELTTRPISNVFVMIGAEPNTDWLKDCLSLDDKGFVLTGRCAQGHILESPYGTTKPGIFAVGDVRSGSVKRVASSVGEGSVVVQAVHHYLAPSPV</sequence>
<dbReference type="SUPFAM" id="SSF51905">
    <property type="entry name" value="FAD/NAD(P)-binding domain"/>
    <property type="match status" value="1"/>
</dbReference>
<dbReference type="InterPro" id="IPR036188">
    <property type="entry name" value="FAD/NAD-bd_sf"/>
</dbReference>
<evidence type="ECO:0000313" key="6">
    <source>
        <dbReference type="EMBL" id="QNK00210.1"/>
    </source>
</evidence>
<dbReference type="CDD" id="cd00038">
    <property type="entry name" value="CAP_ED"/>
    <property type="match status" value="1"/>
</dbReference>
<dbReference type="Gene3D" id="2.60.120.10">
    <property type="entry name" value="Jelly Rolls"/>
    <property type="match status" value="1"/>
</dbReference>
<feature type="region of interest" description="Disordered" evidence="4">
    <location>
        <begin position="1"/>
        <end position="20"/>
    </location>
</feature>
<gene>
    <name evidence="6" type="ORF">H8F01_13920</name>
</gene>